<keyword evidence="7" id="KW-0468">Viral matrix protein</keyword>
<evidence type="ECO:0000313" key="8">
    <source>
        <dbReference type="EMBL" id="AEI17643.1"/>
    </source>
</evidence>
<organism evidence="8 9">
    <name type="scientific">Obodhiang virus</name>
    <dbReference type="NCBI Taxonomy" id="380160"/>
    <lineage>
        <taxon>Viruses</taxon>
        <taxon>Riboviria</taxon>
        <taxon>Orthornavirae</taxon>
        <taxon>Negarnaviricota</taxon>
        <taxon>Haploviricotina</taxon>
        <taxon>Monjiviricetes</taxon>
        <taxon>Mononegavirales</taxon>
        <taxon>Rhabdoviridae</taxon>
        <taxon>Alpharhabdovirinae</taxon>
        <taxon>Ephemerovirus</taxon>
        <taxon>Ephemerovirus obodhiang</taxon>
    </lineage>
</organism>
<gene>
    <name evidence="8" type="primary">M</name>
</gene>
<dbReference type="OrthoDB" id="12548at10239"/>
<dbReference type="GeneID" id="12216921"/>
<reference evidence="8 9" key="1">
    <citation type="journal article" date="2012" name="Virology">
        <title>Kotonkan and Obodhiang viruses: African ephemeroviruses with large and complex genomes.</title>
        <authorList>
            <person name="Blasdell K.R."/>
            <person name="Voysey R."/>
            <person name="Bulach D."/>
            <person name="Joubert D.A."/>
            <person name="Tesh R.B."/>
            <person name="Boyle D.B."/>
            <person name="Walker P.J."/>
        </authorList>
    </citation>
    <scope>NUCLEOTIDE SEQUENCE [LARGE SCALE GENOMIC DNA]</scope>
    <source>
        <strain evidence="8">Obodhiang</strain>
    </source>
</reference>
<protein>
    <recommendedName>
        <fullName evidence="3">Matrix protein</fullName>
    </recommendedName>
</protein>
<keyword evidence="5" id="KW-1043">Host membrane</keyword>
<name>H8XWS7_9RHAB</name>
<dbReference type="EMBL" id="HM856902">
    <property type="protein sequence ID" value="AEI17643.1"/>
    <property type="molecule type" value="Viral_cRNA"/>
</dbReference>
<dbReference type="RefSeq" id="YP_006200959.1">
    <property type="nucleotide sequence ID" value="NC_017685.1"/>
</dbReference>
<evidence type="ECO:0000256" key="2">
    <source>
        <dbReference type="ARBA" id="ARBA00004531"/>
    </source>
</evidence>
<comment type="subcellular location">
    <subcellularLocation>
        <location evidence="2">Host endomembrane system</location>
        <topology evidence="2">Peripheral membrane protein</topology>
    </subcellularLocation>
    <subcellularLocation>
        <location evidence="1">Virion</location>
    </subcellularLocation>
</comment>
<dbReference type="Proteomes" id="UP000110347">
    <property type="component" value="Segment"/>
</dbReference>
<dbReference type="Pfam" id="PF06326">
    <property type="entry name" value="Vesiculo_matrix"/>
    <property type="match status" value="1"/>
</dbReference>
<dbReference type="GO" id="GO:0033645">
    <property type="term" value="C:host cell endomembrane system"/>
    <property type="evidence" value="ECO:0007669"/>
    <property type="project" value="UniProtKB-SubCell"/>
</dbReference>
<proteinExistence type="predicted"/>
<evidence type="ECO:0000256" key="6">
    <source>
        <dbReference type="ARBA" id="ARBA00023136"/>
    </source>
</evidence>
<evidence type="ECO:0000256" key="5">
    <source>
        <dbReference type="ARBA" id="ARBA00022870"/>
    </source>
</evidence>
<evidence type="ECO:0000256" key="7">
    <source>
        <dbReference type="ARBA" id="ARBA00023311"/>
    </source>
</evidence>
<evidence type="ECO:0000256" key="4">
    <source>
        <dbReference type="ARBA" id="ARBA00022844"/>
    </source>
</evidence>
<accession>H8XWS7</accession>
<sequence>MLSLLKKKKNLDSESSCSKDQYYENNRFSLYKPVINSQHQEFGCYFNQVPSAPVKFTTKAYLVDSYLEVTTQKRIENGQDALKILDRLVDIYDGSLLSKGLIIPVYVILGMRLKLSDQYLKNRFVYKNGITEIMSFTGEDKIHLRDNKLEYSKSFSTKLYGDECYVIFRITLQMTKRKGPNVFDVYRYPINGQIIERDIKEMLESHDLGVEIDGDGTRGIVNLEAND</sequence>
<evidence type="ECO:0000256" key="1">
    <source>
        <dbReference type="ARBA" id="ARBA00004328"/>
    </source>
</evidence>
<keyword evidence="6" id="KW-0472">Membrane</keyword>
<dbReference type="KEGG" id="vg:12216921"/>
<keyword evidence="4" id="KW-0946">Virion</keyword>
<dbReference type="InterPro" id="IPR009397">
    <property type="entry name" value="Vesiculo_matrix"/>
</dbReference>
<evidence type="ECO:0000313" key="9">
    <source>
        <dbReference type="Proteomes" id="UP000110347"/>
    </source>
</evidence>
<evidence type="ECO:0000256" key="3">
    <source>
        <dbReference type="ARBA" id="ARBA00017678"/>
    </source>
</evidence>
<keyword evidence="9" id="KW-1185">Reference proteome</keyword>
<dbReference type="GO" id="GO:0039660">
    <property type="term" value="F:structural constituent of virion"/>
    <property type="evidence" value="ECO:0007669"/>
    <property type="project" value="UniProtKB-KW"/>
</dbReference>
<dbReference type="GO" id="GO:0019031">
    <property type="term" value="C:viral envelope"/>
    <property type="evidence" value="ECO:0007669"/>
    <property type="project" value="InterPro"/>
</dbReference>